<dbReference type="STRING" id="1890683.A0A427XRY3"/>
<dbReference type="GO" id="GO:0003756">
    <property type="term" value="F:protein disulfide isomerase activity"/>
    <property type="evidence" value="ECO:0007669"/>
    <property type="project" value="UniProtKB-EC"/>
</dbReference>
<protein>
    <recommendedName>
        <fullName evidence="3">protein disulfide-isomerase</fullName>
        <ecNumber evidence="3">5.3.4.1</ecNumber>
    </recommendedName>
</protein>
<evidence type="ECO:0000256" key="3">
    <source>
        <dbReference type="ARBA" id="ARBA00012723"/>
    </source>
</evidence>
<dbReference type="OrthoDB" id="10264505at2759"/>
<dbReference type="SUPFAM" id="SSF47933">
    <property type="entry name" value="ERP29 C domain-like"/>
    <property type="match status" value="1"/>
</dbReference>
<dbReference type="GO" id="GO:0005783">
    <property type="term" value="C:endoplasmic reticulum"/>
    <property type="evidence" value="ECO:0007669"/>
    <property type="project" value="InterPro"/>
</dbReference>
<dbReference type="CDD" id="cd00238">
    <property type="entry name" value="ERp29c"/>
    <property type="match status" value="1"/>
</dbReference>
<comment type="caution">
    <text evidence="12">The sequence shown here is derived from an EMBL/GenBank/DDBJ whole genome shotgun (WGS) entry which is preliminary data.</text>
</comment>
<dbReference type="PRINTS" id="PR00421">
    <property type="entry name" value="THIOREDOXIN"/>
</dbReference>
<gene>
    <name evidence="12" type="ORF">EHS25_006197</name>
</gene>
<feature type="domain" description="Thioredoxin" evidence="11">
    <location>
        <begin position="132"/>
        <end position="253"/>
    </location>
</feature>
<dbReference type="InterPro" id="IPR036356">
    <property type="entry name" value="ERp29_C_sf"/>
</dbReference>
<proteinExistence type="inferred from homology"/>
<dbReference type="CDD" id="cd02998">
    <property type="entry name" value="PDI_a_ERp38"/>
    <property type="match status" value="2"/>
</dbReference>
<evidence type="ECO:0000313" key="13">
    <source>
        <dbReference type="Proteomes" id="UP000279259"/>
    </source>
</evidence>
<keyword evidence="5" id="KW-0677">Repeat</keyword>
<feature type="signal peptide" evidence="10">
    <location>
        <begin position="1"/>
        <end position="20"/>
    </location>
</feature>
<evidence type="ECO:0000256" key="2">
    <source>
        <dbReference type="ARBA" id="ARBA00006347"/>
    </source>
</evidence>
<dbReference type="InterPro" id="IPR005788">
    <property type="entry name" value="PDI_thioredoxin-like_dom"/>
</dbReference>
<keyword evidence="7" id="KW-0413">Isomerase</keyword>
<dbReference type="EC" id="5.3.4.1" evidence="3"/>
<feature type="domain" description="Thioredoxin" evidence="11">
    <location>
        <begin position="12"/>
        <end position="130"/>
    </location>
</feature>
<dbReference type="InterPro" id="IPR013766">
    <property type="entry name" value="Thioredoxin_domain"/>
</dbReference>
<dbReference type="Gene3D" id="3.40.30.10">
    <property type="entry name" value="Glutaredoxin"/>
    <property type="match status" value="2"/>
</dbReference>
<dbReference type="SUPFAM" id="SSF52833">
    <property type="entry name" value="Thioredoxin-like"/>
    <property type="match status" value="2"/>
</dbReference>
<dbReference type="GO" id="GO:0006457">
    <property type="term" value="P:protein folding"/>
    <property type="evidence" value="ECO:0007669"/>
    <property type="project" value="TreeGrafter"/>
</dbReference>
<dbReference type="PANTHER" id="PTHR45672">
    <property type="entry name" value="PROTEIN DISULFIDE-ISOMERASE C17H9.14C-RELATED"/>
    <property type="match status" value="1"/>
</dbReference>
<evidence type="ECO:0000256" key="6">
    <source>
        <dbReference type="ARBA" id="ARBA00023157"/>
    </source>
</evidence>
<organism evidence="12 13">
    <name type="scientific">Saitozyma podzolica</name>
    <dbReference type="NCBI Taxonomy" id="1890683"/>
    <lineage>
        <taxon>Eukaryota</taxon>
        <taxon>Fungi</taxon>
        <taxon>Dikarya</taxon>
        <taxon>Basidiomycota</taxon>
        <taxon>Agaricomycotina</taxon>
        <taxon>Tremellomycetes</taxon>
        <taxon>Tremellales</taxon>
        <taxon>Trimorphomycetaceae</taxon>
        <taxon>Saitozyma</taxon>
    </lineage>
</organism>
<dbReference type="InterPro" id="IPR017937">
    <property type="entry name" value="Thioredoxin_CS"/>
</dbReference>
<evidence type="ECO:0000259" key="11">
    <source>
        <dbReference type="PROSITE" id="PS51352"/>
    </source>
</evidence>
<sequence length="402" mass="43197">MRLSLSLSAAVLGLASLVRASNVIDLDTKNFDKIVGGSKGGSLVEFFAPWCGHCKNLAPTWEQLADAFPSDKVVIAKTDADGVGRELGTRYGVTGFPTLKWFPAGSTEAVDYTGGRDLDSLAAFVTEKSGVKSKIKPPPPPAAVQLDSSNFADIALDESKNVLVAFTAPWCGHCKNMKPAYEKVARAFLPETDCVVAQMNADDEENKPIASEYGVRSFPTIKFFPKGADKEPVMYSSGRSEEQFIEFLNENCGTHRSASGLLTEAAGKVLPLDKLASSFFTASLPERPAILDEAKSYLASLSGVEKKVKDSAAYYVRAMERIVEKGEAWLTKEQARIAGLLASPSLAPTKLDELKIKANILSSFAVQKITDLYEAAEEAVEGAGQVVYEAAKDAGHKIKAEL</sequence>
<keyword evidence="13" id="KW-1185">Reference proteome</keyword>
<dbReference type="Proteomes" id="UP000279259">
    <property type="component" value="Unassembled WGS sequence"/>
</dbReference>
<dbReference type="Pfam" id="PF07749">
    <property type="entry name" value="ERp29"/>
    <property type="match status" value="1"/>
</dbReference>
<dbReference type="EMBL" id="RSCD01000029">
    <property type="protein sequence ID" value="RSH81575.1"/>
    <property type="molecule type" value="Genomic_DNA"/>
</dbReference>
<feature type="chain" id="PRO_5019164775" description="protein disulfide-isomerase" evidence="10">
    <location>
        <begin position="21"/>
        <end position="402"/>
    </location>
</feature>
<evidence type="ECO:0000256" key="7">
    <source>
        <dbReference type="ARBA" id="ARBA00023235"/>
    </source>
</evidence>
<dbReference type="Gene3D" id="1.20.1150.12">
    <property type="entry name" value="Endoplasmic reticulum resident protein 29, C-terminal domain"/>
    <property type="match status" value="1"/>
</dbReference>
<keyword evidence="6" id="KW-1015">Disulfide bond</keyword>
<evidence type="ECO:0000256" key="9">
    <source>
        <dbReference type="RuleBase" id="RU004208"/>
    </source>
</evidence>
<comment type="similarity">
    <text evidence="2 9">Belongs to the protein disulfide isomerase family.</text>
</comment>
<comment type="catalytic activity">
    <reaction evidence="1">
        <text>Catalyzes the rearrangement of -S-S- bonds in proteins.</text>
        <dbReference type="EC" id="5.3.4.1"/>
    </reaction>
</comment>
<reference evidence="12 13" key="1">
    <citation type="submission" date="2018-11" db="EMBL/GenBank/DDBJ databases">
        <title>Genome sequence of Saitozyma podzolica DSM 27192.</title>
        <authorList>
            <person name="Aliyu H."/>
            <person name="Gorte O."/>
            <person name="Ochsenreither K."/>
        </authorList>
    </citation>
    <scope>NUCLEOTIDE SEQUENCE [LARGE SCALE GENOMIC DNA]</scope>
    <source>
        <strain evidence="12 13">DSM 27192</strain>
    </source>
</reference>
<dbReference type="PROSITE" id="PS00194">
    <property type="entry name" value="THIOREDOXIN_1"/>
    <property type="match status" value="2"/>
</dbReference>
<accession>A0A427XRY3</accession>
<dbReference type="NCBIfam" id="TIGR01126">
    <property type="entry name" value="pdi_dom"/>
    <property type="match status" value="1"/>
</dbReference>
<evidence type="ECO:0000256" key="10">
    <source>
        <dbReference type="SAM" id="SignalP"/>
    </source>
</evidence>
<dbReference type="PROSITE" id="PS51352">
    <property type="entry name" value="THIOREDOXIN_2"/>
    <property type="match status" value="2"/>
</dbReference>
<dbReference type="Pfam" id="PF00085">
    <property type="entry name" value="Thioredoxin"/>
    <property type="match status" value="2"/>
</dbReference>
<dbReference type="PANTHER" id="PTHR45672:SF11">
    <property type="entry name" value="PROTEIN DISULFIDE-ISOMERASE C17H9.14C"/>
    <property type="match status" value="1"/>
</dbReference>
<evidence type="ECO:0000256" key="4">
    <source>
        <dbReference type="ARBA" id="ARBA00022729"/>
    </source>
</evidence>
<keyword evidence="4 10" id="KW-0732">Signal</keyword>
<dbReference type="InterPro" id="IPR036249">
    <property type="entry name" value="Thioredoxin-like_sf"/>
</dbReference>
<evidence type="ECO:0000256" key="1">
    <source>
        <dbReference type="ARBA" id="ARBA00001182"/>
    </source>
</evidence>
<dbReference type="InterPro" id="IPR051063">
    <property type="entry name" value="PDI"/>
</dbReference>
<evidence type="ECO:0000256" key="5">
    <source>
        <dbReference type="ARBA" id="ARBA00022737"/>
    </source>
</evidence>
<name>A0A427XRY3_9TREE</name>
<evidence type="ECO:0000256" key="8">
    <source>
        <dbReference type="ARBA" id="ARBA00023284"/>
    </source>
</evidence>
<dbReference type="InterPro" id="IPR011679">
    <property type="entry name" value="ERp29_C"/>
</dbReference>
<keyword evidence="8" id="KW-0676">Redox-active center</keyword>
<dbReference type="AlphaFoldDB" id="A0A427XRY3"/>
<evidence type="ECO:0000313" key="12">
    <source>
        <dbReference type="EMBL" id="RSH81575.1"/>
    </source>
</evidence>